<evidence type="ECO:0000256" key="1">
    <source>
        <dbReference type="SAM" id="MobiDB-lite"/>
    </source>
</evidence>
<dbReference type="Proteomes" id="UP000005510">
    <property type="component" value="Unassembled WGS sequence"/>
</dbReference>
<protein>
    <submittedName>
        <fullName evidence="2">Uncharacterized protein</fullName>
    </submittedName>
</protein>
<dbReference type="EMBL" id="ABYH01000203">
    <property type="protein sequence ID" value="EEC96788.1"/>
    <property type="molecule type" value="Genomic_DNA"/>
</dbReference>
<accession>B7B9V3</accession>
<reference evidence="2 3" key="2">
    <citation type="submission" date="2008-10" db="EMBL/GenBank/DDBJ databases">
        <authorList>
            <person name="Fulton L."/>
            <person name="Clifton S."/>
            <person name="Fulton B."/>
            <person name="Xu J."/>
            <person name="Minx P."/>
            <person name="Pepin K.H."/>
            <person name="Johnson M."/>
            <person name="Bhonagiri V."/>
            <person name="Nash W.E."/>
            <person name="Mardis E.R."/>
            <person name="Wilson R.K."/>
        </authorList>
    </citation>
    <scope>NUCLEOTIDE SEQUENCE [LARGE SCALE GENOMIC DNA]</scope>
    <source>
        <strain evidence="2 3">DSM 18315</strain>
    </source>
</reference>
<dbReference type="HOGENOM" id="CLU_3010127_0_0_10"/>
<evidence type="ECO:0000313" key="2">
    <source>
        <dbReference type="EMBL" id="EEC96788.1"/>
    </source>
</evidence>
<proteinExistence type="predicted"/>
<organism evidence="2 3">
    <name type="scientific">Parabacteroides johnsonii DSM 18315</name>
    <dbReference type="NCBI Taxonomy" id="537006"/>
    <lineage>
        <taxon>Bacteria</taxon>
        <taxon>Pseudomonadati</taxon>
        <taxon>Bacteroidota</taxon>
        <taxon>Bacteroidia</taxon>
        <taxon>Bacteroidales</taxon>
        <taxon>Tannerellaceae</taxon>
        <taxon>Parabacteroides</taxon>
    </lineage>
</organism>
<gene>
    <name evidence="2" type="ORF">PRABACTJOHN_01806</name>
</gene>
<sequence>MRSRALHFYDDRSHDNNDRPHHHEVPNSSYTKSDFTAMKTVIIEIICASLWNKSFF</sequence>
<feature type="compositionally biased region" description="Basic and acidic residues" evidence="1">
    <location>
        <begin position="7"/>
        <end position="25"/>
    </location>
</feature>
<comment type="caution">
    <text evidence="2">The sequence shown here is derived from an EMBL/GenBank/DDBJ whole genome shotgun (WGS) entry which is preliminary data.</text>
</comment>
<reference evidence="2 3" key="1">
    <citation type="submission" date="2008-10" db="EMBL/GenBank/DDBJ databases">
        <title>Draft genome sequence of Parabacteroides johnsonii (DSM 18315).</title>
        <authorList>
            <person name="Sudarsanam P."/>
            <person name="Ley R."/>
            <person name="Guruge J."/>
            <person name="Turnbaugh P.J."/>
            <person name="Mahowald M."/>
            <person name="Liep D."/>
            <person name="Gordon J."/>
        </authorList>
    </citation>
    <scope>NUCLEOTIDE SEQUENCE [LARGE SCALE GENOMIC DNA]</scope>
    <source>
        <strain evidence="2 3">DSM 18315</strain>
    </source>
</reference>
<feature type="region of interest" description="Disordered" evidence="1">
    <location>
        <begin position="1"/>
        <end position="30"/>
    </location>
</feature>
<dbReference type="AlphaFoldDB" id="B7B9V3"/>
<evidence type="ECO:0000313" key="3">
    <source>
        <dbReference type="Proteomes" id="UP000005510"/>
    </source>
</evidence>
<name>B7B9V3_9BACT</name>